<keyword evidence="3 5" id="KW-0238">DNA-binding</keyword>
<evidence type="ECO:0000256" key="3">
    <source>
        <dbReference type="ARBA" id="ARBA00023125"/>
    </source>
</evidence>
<protein>
    <submittedName>
        <fullName evidence="8">Response regulator transcription factor</fullName>
    </submittedName>
</protein>
<dbReference type="InterPro" id="IPR016032">
    <property type="entry name" value="Sig_transdc_resp-reg_C-effctor"/>
</dbReference>
<feature type="DNA-binding region" description="OmpR/PhoB-type" evidence="5">
    <location>
        <begin position="130"/>
        <end position="227"/>
    </location>
</feature>
<dbReference type="Pfam" id="PF00072">
    <property type="entry name" value="Response_reg"/>
    <property type="match status" value="1"/>
</dbReference>
<accession>A0ABW5JDH6</accession>
<evidence type="ECO:0000259" key="6">
    <source>
        <dbReference type="PROSITE" id="PS50110"/>
    </source>
</evidence>
<dbReference type="InterPro" id="IPR036388">
    <property type="entry name" value="WH-like_DNA-bd_sf"/>
</dbReference>
<evidence type="ECO:0000313" key="9">
    <source>
        <dbReference type="Proteomes" id="UP001597510"/>
    </source>
</evidence>
<name>A0ABW5JDH6_9BACT</name>
<dbReference type="Proteomes" id="UP001597510">
    <property type="component" value="Unassembled WGS sequence"/>
</dbReference>
<feature type="domain" description="Response regulatory" evidence="6">
    <location>
        <begin position="4"/>
        <end position="118"/>
    </location>
</feature>
<dbReference type="PANTHER" id="PTHR48111">
    <property type="entry name" value="REGULATOR OF RPOS"/>
    <property type="match status" value="1"/>
</dbReference>
<evidence type="ECO:0000256" key="5">
    <source>
        <dbReference type="PROSITE-ProRule" id="PRU01091"/>
    </source>
</evidence>
<gene>
    <name evidence="8" type="ORF">ACFSR2_18015</name>
</gene>
<dbReference type="SMART" id="SM00448">
    <property type="entry name" value="REC"/>
    <property type="match status" value="1"/>
</dbReference>
<dbReference type="InterPro" id="IPR001867">
    <property type="entry name" value="OmpR/PhoB-type_DNA-bd"/>
</dbReference>
<evidence type="ECO:0000256" key="4">
    <source>
        <dbReference type="PROSITE-ProRule" id="PRU00169"/>
    </source>
</evidence>
<sequence length="230" mass="26542">MATKILYVEDEPFLGKIVKESLESRNFEVNMVADGNLVLKAFEQFKPDICVLDVMLPNKDGYTLGNEIRQLKPNLPIVFLTAKTQTDDVLKGFQSGGNDYIRKPFSMEELIVRINNLLQMSNSSKGIAPSGSVQLGKYEFLPQKYELRLNENCRKLSYRETELLKIFTENRNFTVSRKEILMKIWGDDSFFNSRNLDVYITKLRDYLKEDEALELMTIKGVGYHFTTPLV</sequence>
<dbReference type="PANTHER" id="PTHR48111:SF40">
    <property type="entry name" value="PHOSPHATE REGULON TRANSCRIPTIONAL REGULATORY PROTEIN PHOB"/>
    <property type="match status" value="1"/>
</dbReference>
<keyword evidence="2" id="KW-0902">Two-component regulatory system</keyword>
<dbReference type="InterPro" id="IPR039420">
    <property type="entry name" value="WalR-like"/>
</dbReference>
<evidence type="ECO:0000256" key="1">
    <source>
        <dbReference type="ARBA" id="ARBA00022553"/>
    </source>
</evidence>
<comment type="caution">
    <text evidence="8">The sequence shown here is derived from an EMBL/GenBank/DDBJ whole genome shotgun (WGS) entry which is preliminary data.</text>
</comment>
<organism evidence="8 9">
    <name type="scientific">Emticicia soli</name>
    <dbReference type="NCBI Taxonomy" id="2027878"/>
    <lineage>
        <taxon>Bacteria</taxon>
        <taxon>Pseudomonadati</taxon>
        <taxon>Bacteroidota</taxon>
        <taxon>Cytophagia</taxon>
        <taxon>Cytophagales</taxon>
        <taxon>Leadbetterellaceae</taxon>
        <taxon>Emticicia</taxon>
    </lineage>
</organism>
<evidence type="ECO:0000259" key="7">
    <source>
        <dbReference type="PROSITE" id="PS51755"/>
    </source>
</evidence>
<dbReference type="CDD" id="cd00383">
    <property type="entry name" value="trans_reg_C"/>
    <property type="match status" value="1"/>
</dbReference>
<dbReference type="SUPFAM" id="SSF46894">
    <property type="entry name" value="C-terminal effector domain of the bipartite response regulators"/>
    <property type="match status" value="1"/>
</dbReference>
<dbReference type="Gene3D" id="3.40.50.2300">
    <property type="match status" value="1"/>
</dbReference>
<feature type="modified residue" description="4-aspartylphosphate" evidence="4">
    <location>
        <position position="53"/>
    </location>
</feature>
<dbReference type="CDD" id="cd17574">
    <property type="entry name" value="REC_OmpR"/>
    <property type="match status" value="1"/>
</dbReference>
<evidence type="ECO:0000313" key="8">
    <source>
        <dbReference type="EMBL" id="MFD2522801.1"/>
    </source>
</evidence>
<dbReference type="EMBL" id="JBHULC010000022">
    <property type="protein sequence ID" value="MFD2522801.1"/>
    <property type="molecule type" value="Genomic_DNA"/>
</dbReference>
<evidence type="ECO:0000256" key="2">
    <source>
        <dbReference type="ARBA" id="ARBA00023012"/>
    </source>
</evidence>
<proteinExistence type="predicted"/>
<dbReference type="Pfam" id="PF00486">
    <property type="entry name" value="Trans_reg_C"/>
    <property type="match status" value="1"/>
</dbReference>
<dbReference type="InterPro" id="IPR011006">
    <property type="entry name" value="CheY-like_superfamily"/>
</dbReference>
<dbReference type="Gene3D" id="1.10.10.10">
    <property type="entry name" value="Winged helix-like DNA-binding domain superfamily/Winged helix DNA-binding domain"/>
    <property type="match status" value="1"/>
</dbReference>
<dbReference type="Gene3D" id="6.10.250.690">
    <property type="match status" value="1"/>
</dbReference>
<keyword evidence="1 4" id="KW-0597">Phosphoprotein</keyword>
<dbReference type="RefSeq" id="WP_340239431.1">
    <property type="nucleotide sequence ID" value="NZ_JBBEWC010000013.1"/>
</dbReference>
<dbReference type="PROSITE" id="PS50110">
    <property type="entry name" value="RESPONSE_REGULATORY"/>
    <property type="match status" value="1"/>
</dbReference>
<dbReference type="SMART" id="SM00862">
    <property type="entry name" value="Trans_reg_C"/>
    <property type="match status" value="1"/>
</dbReference>
<dbReference type="SUPFAM" id="SSF52172">
    <property type="entry name" value="CheY-like"/>
    <property type="match status" value="1"/>
</dbReference>
<reference evidence="9" key="1">
    <citation type="journal article" date="2019" name="Int. J. Syst. Evol. Microbiol.">
        <title>The Global Catalogue of Microorganisms (GCM) 10K type strain sequencing project: providing services to taxonomists for standard genome sequencing and annotation.</title>
        <authorList>
            <consortium name="The Broad Institute Genomics Platform"/>
            <consortium name="The Broad Institute Genome Sequencing Center for Infectious Disease"/>
            <person name="Wu L."/>
            <person name="Ma J."/>
        </authorList>
    </citation>
    <scope>NUCLEOTIDE SEQUENCE [LARGE SCALE GENOMIC DNA]</scope>
    <source>
        <strain evidence="9">KCTC 52344</strain>
    </source>
</reference>
<feature type="domain" description="OmpR/PhoB-type" evidence="7">
    <location>
        <begin position="130"/>
        <end position="227"/>
    </location>
</feature>
<dbReference type="InterPro" id="IPR001789">
    <property type="entry name" value="Sig_transdc_resp-reg_receiver"/>
</dbReference>
<dbReference type="PROSITE" id="PS51755">
    <property type="entry name" value="OMPR_PHOB"/>
    <property type="match status" value="1"/>
</dbReference>
<keyword evidence="9" id="KW-1185">Reference proteome</keyword>